<keyword evidence="4" id="KW-0328">Glycosyltransferase</keyword>
<keyword evidence="6" id="KW-0460">Magnesium</keyword>
<gene>
    <name evidence="13" type="ORF">A4H34_03025</name>
</gene>
<evidence type="ECO:0000256" key="8">
    <source>
        <dbReference type="ARBA" id="ARBA00040894"/>
    </source>
</evidence>
<evidence type="ECO:0000256" key="6">
    <source>
        <dbReference type="ARBA" id="ARBA00022842"/>
    </source>
</evidence>
<evidence type="ECO:0000256" key="4">
    <source>
        <dbReference type="ARBA" id="ARBA00022676"/>
    </source>
</evidence>
<evidence type="ECO:0000256" key="10">
    <source>
        <dbReference type="ARBA" id="ARBA00048997"/>
    </source>
</evidence>
<accession>A0A179B395</accession>
<dbReference type="InterPro" id="IPR001173">
    <property type="entry name" value="Glyco_trans_2-like"/>
</dbReference>
<comment type="similarity">
    <text evidence="3">Belongs to the glycosyltransferase 2 family.</text>
</comment>
<dbReference type="STRING" id="1823756.A4H34_03025"/>
<dbReference type="SUPFAM" id="SSF53448">
    <property type="entry name" value="Nucleotide-diphospho-sugar transferases"/>
    <property type="match status" value="1"/>
</dbReference>
<dbReference type="PANTHER" id="PTHR48090:SF10">
    <property type="entry name" value="GLUCOSYL-3-PHOSPHOGLYCERATE SYNTHASE"/>
    <property type="match status" value="1"/>
</dbReference>
<keyword evidence="5 13" id="KW-0808">Transferase</keyword>
<feature type="region of interest" description="Disordered" evidence="11">
    <location>
        <begin position="238"/>
        <end position="258"/>
    </location>
</feature>
<dbReference type="AlphaFoldDB" id="A0A179B395"/>
<evidence type="ECO:0000313" key="13">
    <source>
        <dbReference type="EMBL" id="OAP86162.1"/>
    </source>
</evidence>
<evidence type="ECO:0000313" key="14">
    <source>
        <dbReference type="Proteomes" id="UP000078368"/>
    </source>
</evidence>
<evidence type="ECO:0000256" key="5">
    <source>
        <dbReference type="ARBA" id="ARBA00022679"/>
    </source>
</evidence>
<organism evidence="13 14">
    <name type="scientific">Peptidiphaga gingivicola</name>
    <dbReference type="NCBI Taxonomy" id="2741497"/>
    <lineage>
        <taxon>Bacteria</taxon>
        <taxon>Bacillati</taxon>
        <taxon>Actinomycetota</taxon>
        <taxon>Actinomycetes</taxon>
        <taxon>Actinomycetales</taxon>
        <taxon>Actinomycetaceae</taxon>
        <taxon>Peptidiphaga</taxon>
    </lineage>
</organism>
<comment type="cofactor">
    <cofactor evidence="2">
        <name>Mg(2+)</name>
        <dbReference type="ChEBI" id="CHEBI:18420"/>
    </cofactor>
</comment>
<evidence type="ECO:0000256" key="9">
    <source>
        <dbReference type="ARBA" id="ARBA00048689"/>
    </source>
</evidence>
<evidence type="ECO:0000256" key="1">
    <source>
        <dbReference type="ARBA" id="ARBA00001936"/>
    </source>
</evidence>
<dbReference type="InterPro" id="IPR029044">
    <property type="entry name" value="Nucleotide-diphossugar_trans"/>
</dbReference>
<evidence type="ECO:0000256" key="3">
    <source>
        <dbReference type="ARBA" id="ARBA00006739"/>
    </source>
</evidence>
<feature type="domain" description="Glycosyltransferase 2-like" evidence="12">
    <location>
        <begin position="10"/>
        <end position="132"/>
    </location>
</feature>
<dbReference type="InterPro" id="IPR050256">
    <property type="entry name" value="Glycosyltransferase_2"/>
</dbReference>
<dbReference type="Proteomes" id="UP000078368">
    <property type="component" value="Unassembled WGS sequence"/>
</dbReference>
<comment type="catalytic activity">
    <reaction evidence="9">
        <text>(2R)-3-phosphoglycerate + UDP-alpha-D-glucose = (2R)-2-O-(alpha-D-glucopyranosyl)-3-phospho-glycerate + UDP + H(+)</text>
        <dbReference type="Rhea" id="RHEA:31319"/>
        <dbReference type="ChEBI" id="CHEBI:15378"/>
        <dbReference type="ChEBI" id="CHEBI:58223"/>
        <dbReference type="ChEBI" id="CHEBI:58272"/>
        <dbReference type="ChEBI" id="CHEBI:58885"/>
        <dbReference type="ChEBI" id="CHEBI:62600"/>
        <dbReference type="EC" id="2.4.1.266"/>
    </reaction>
    <physiologicalReaction direction="left-to-right" evidence="9">
        <dbReference type="Rhea" id="RHEA:31320"/>
    </physiologicalReaction>
</comment>
<sequence length="258" mass="27517">MTTSEQRVAVVIPAKDEQDRIAATIRAARAIPHVDLVVVVDDGSEDDTQKAARDAGATVVRHSINRGKASAMETGAQVAAMRDTEGRPPRLLLFLDADLGDTAVEASPLVAPVLEGKADFTVAALPPQEGAGGFGLVTGAAFKAIKRTTGWEPRQPISGQRCMTREAFMAALPLASGWGVETGMTIDLLVAGFTVQEVVCDLKHRASGNNFAGQLHRADQYKGVAKAVLARRLRRIHVPHGKRNSASKPYEPYNAYKG</sequence>
<dbReference type="GO" id="GO:0016757">
    <property type="term" value="F:glycosyltransferase activity"/>
    <property type="evidence" value="ECO:0007669"/>
    <property type="project" value="UniProtKB-KW"/>
</dbReference>
<evidence type="ECO:0000256" key="2">
    <source>
        <dbReference type="ARBA" id="ARBA00001946"/>
    </source>
</evidence>
<evidence type="ECO:0000256" key="7">
    <source>
        <dbReference type="ARBA" id="ARBA00039022"/>
    </source>
</evidence>
<dbReference type="EC" id="2.4.1.266" evidence="7"/>
<proteinExistence type="inferred from homology"/>
<protein>
    <recommendedName>
        <fullName evidence="8">Glucosyl-3-phosphoglycerate synthase</fullName>
        <ecNumber evidence="7">2.4.1.266</ecNumber>
    </recommendedName>
</protein>
<comment type="caution">
    <text evidence="13">The sequence shown here is derived from an EMBL/GenBank/DDBJ whole genome shotgun (WGS) entry which is preliminary data.</text>
</comment>
<dbReference type="RefSeq" id="WP_009197821.1">
    <property type="nucleotide sequence ID" value="NZ_LVZK01000001.1"/>
</dbReference>
<dbReference type="EMBL" id="LVZK01000001">
    <property type="protein sequence ID" value="OAP86162.1"/>
    <property type="molecule type" value="Genomic_DNA"/>
</dbReference>
<dbReference type="Gene3D" id="3.90.550.10">
    <property type="entry name" value="Spore Coat Polysaccharide Biosynthesis Protein SpsA, Chain A"/>
    <property type="match status" value="1"/>
</dbReference>
<dbReference type="OrthoDB" id="9810303at2"/>
<reference evidence="13 14" key="1">
    <citation type="submission" date="2016-04" db="EMBL/GenBank/DDBJ databases">
        <title>Peptidophaga gingivicola gen. nov., sp. nov., isolated from human subgingival plaque.</title>
        <authorList>
            <person name="Beall C.J."/>
            <person name="Mokrzan E.M."/>
            <person name="Griffen A.L."/>
            <person name="Leys E.J."/>
        </authorList>
    </citation>
    <scope>NUCLEOTIDE SEQUENCE [LARGE SCALE GENOMIC DNA]</scope>
    <source>
        <strain evidence="13 14">BA112</strain>
    </source>
</reference>
<comment type="catalytic activity">
    <reaction evidence="10">
        <text>an NDP-alpha-D-glucose + (2R)-3-phosphoglycerate = (2R)-2-O-(alpha-D-glucopyranosyl)-3-phospho-glycerate + a ribonucleoside 5'-diphosphate + H(+)</text>
        <dbReference type="Rhea" id="RHEA:47244"/>
        <dbReference type="ChEBI" id="CHEBI:15378"/>
        <dbReference type="ChEBI" id="CHEBI:57930"/>
        <dbReference type="ChEBI" id="CHEBI:58272"/>
        <dbReference type="ChEBI" id="CHEBI:62600"/>
        <dbReference type="ChEBI" id="CHEBI:76533"/>
        <dbReference type="EC" id="2.4.1.266"/>
    </reaction>
    <physiologicalReaction direction="left-to-right" evidence="10">
        <dbReference type="Rhea" id="RHEA:47245"/>
    </physiologicalReaction>
</comment>
<dbReference type="Pfam" id="PF00535">
    <property type="entry name" value="Glycos_transf_2"/>
    <property type="match status" value="1"/>
</dbReference>
<keyword evidence="14" id="KW-1185">Reference proteome</keyword>
<evidence type="ECO:0000259" key="12">
    <source>
        <dbReference type="Pfam" id="PF00535"/>
    </source>
</evidence>
<evidence type="ECO:0000256" key="11">
    <source>
        <dbReference type="SAM" id="MobiDB-lite"/>
    </source>
</evidence>
<comment type="cofactor">
    <cofactor evidence="1">
        <name>Mn(2+)</name>
        <dbReference type="ChEBI" id="CHEBI:29035"/>
    </cofactor>
</comment>
<name>A0A179B395_9ACTO</name>
<dbReference type="PANTHER" id="PTHR48090">
    <property type="entry name" value="UNDECAPRENYL-PHOSPHATE 4-DEOXY-4-FORMAMIDO-L-ARABINOSE TRANSFERASE-RELATED"/>
    <property type="match status" value="1"/>
</dbReference>